<evidence type="ECO:0000313" key="2">
    <source>
        <dbReference type="Proteomes" id="UP000663193"/>
    </source>
</evidence>
<sequence length="258" mass="29796">MSTSSTQNTNTTTGGRRAEIKKLIDDMMVDLDIPFCPEIKFFPYKCIEKIATPENIMAYIREELPWSDKELQEFQNEVYENAKLLFIVVAKNGFTALFLYQAVCVETERKSKYTDEKFTGQNRGKRFSASDYYNVKGDIRDQAMKELDIHFVEDILRGNFHQELPLKFLPIIRHQLMPLPRPRPMGVPSKYEVELHGDYWEEAGDGREFVMVQLDARPVDTGDAVAGFYGHHRGATPYWLLFPKGSPWLEIGKLTIAE</sequence>
<dbReference type="EMBL" id="CP069035">
    <property type="protein sequence ID" value="QRD02394.1"/>
    <property type="molecule type" value="Genomic_DNA"/>
</dbReference>
<protein>
    <submittedName>
        <fullName evidence="1">Uncharacterized protein</fullName>
    </submittedName>
</protein>
<evidence type="ECO:0000313" key="1">
    <source>
        <dbReference type="EMBL" id="QRD02394.1"/>
    </source>
</evidence>
<accession>A0A7U2FDT6</accession>
<gene>
    <name evidence="1" type="ORF">JI435_053590</name>
</gene>
<dbReference type="AlphaFoldDB" id="A0A7U2FDT6"/>
<reference evidence="2" key="1">
    <citation type="journal article" date="2021" name="BMC Genomics">
        <title>Chromosome-level genome assembly and manually-curated proteome of model necrotroph Parastagonospora nodorum Sn15 reveals a genome-wide trove of candidate effector homologs, and redundancy of virulence-related functions within an accessory chromosome.</title>
        <authorList>
            <person name="Bertazzoni S."/>
            <person name="Jones D.A.B."/>
            <person name="Phan H.T."/>
            <person name="Tan K.-C."/>
            <person name="Hane J.K."/>
        </authorList>
    </citation>
    <scope>NUCLEOTIDE SEQUENCE [LARGE SCALE GENOMIC DNA]</scope>
    <source>
        <strain evidence="2">SN15 / ATCC MYA-4574 / FGSC 10173)</strain>
    </source>
</reference>
<proteinExistence type="predicted"/>
<name>A0A7U2FDT6_PHANO</name>
<keyword evidence="2" id="KW-1185">Reference proteome</keyword>
<dbReference type="Proteomes" id="UP000663193">
    <property type="component" value="Chromosome 13"/>
</dbReference>
<dbReference type="VEuPathDB" id="FungiDB:JI435_053590"/>
<organism evidence="1 2">
    <name type="scientific">Phaeosphaeria nodorum (strain SN15 / ATCC MYA-4574 / FGSC 10173)</name>
    <name type="common">Glume blotch fungus</name>
    <name type="synonym">Parastagonospora nodorum</name>
    <dbReference type="NCBI Taxonomy" id="321614"/>
    <lineage>
        <taxon>Eukaryota</taxon>
        <taxon>Fungi</taxon>
        <taxon>Dikarya</taxon>
        <taxon>Ascomycota</taxon>
        <taxon>Pezizomycotina</taxon>
        <taxon>Dothideomycetes</taxon>
        <taxon>Pleosporomycetidae</taxon>
        <taxon>Pleosporales</taxon>
        <taxon>Pleosporineae</taxon>
        <taxon>Phaeosphaeriaceae</taxon>
        <taxon>Parastagonospora</taxon>
    </lineage>
</organism>